<keyword evidence="2 4" id="KW-0648">Protein biosynthesis</keyword>
<keyword evidence="7" id="KW-1185">Reference proteome</keyword>
<dbReference type="Gene3D" id="3.90.960.10">
    <property type="entry name" value="YbaK/aminoacyl-tRNA synthetase-associated domain"/>
    <property type="match status" value="1"/>
</dbReference>
<dbReference type="EC" id="4.2.-.-" evidence="4"/>
<gene>
    <name evidence="6" type="primary">ybaK</name>
    <name evidence="6" type="ORF">EP073_09455</name>
</gene>
<keyword evidence="3 4" id="KW-0456">Lyase</keyword>
<dbReference type="InterPro" id="IPR007214">
    <property type="entry name" value="YbaK/aa-tRNA-synth-assoc-dom"/>
</dbReference>
<comment type="similarity">
    <text evidence="1 4">Belongs to the prolyl-tRNA editing family. YbaK/EbsC subfamily.</text>
</comment>
<evidence type="ECO:0000256" key="1">
    <source>
        <dbReference type="ARBA" id="ARBA00009798"/>
    </source>
</evidence>
<name>A0A410K016_9BACT</name>
<reference evidence="6 7" key="1">
    <citation type="submission" date="2019-01" db="EMBL/GenBank/DDBJ databases">
        <title>Geovibrio thiophilus DSM 11263, complete genome.</title>
        <authorList>
            <person name="Spring S."/>
            <person name="Bunk B."/>
            <person name="Sproer C."/>
        </authorList>
    </citation>
    <scope>NUCLEOTIDE SEQUENCE [LARGE SCALE GENOMIC DNA]</scope>
    <source>
        <strain evidence="6 7">DSM 11263</strain>
    </source>
</reference>
<dbReference type="PIRSF" id="PIRSF006181">
    <property type="entry name" value="EbsC_YbaK"/>
    <property type="match status" value="1"/>
</dbReference>
<dbReference type="NCBIfam" id="TIGR00011">
    <property type="entry name" value="YbaK_EbsC"/>
    <property type="match status" value="1"/>
</dbReference>
<dbReference type="InterPro" id="IPR004369">
    <property type="entry name" value="Prolyl-tRNA_editing_YbaK/EbsC"/>
</dbReference>
<evidence type="ECO:0000256" key="4">
    <source>
        <dbReference type="PIRNR" id="PIRNR006181"/>
    </source>
</evidence>
<dbReference type="GO" id="GO:0002161">
    <property type="term" value="F:aminoacyl-tRNA deacylase activity"/>
    <property type="evidence" value="ECO:0007669"/>
    <property type="project" value="InterPro"/>
</dbReference>
<organism evidence="6 7">
    <name type="scientific">Geovibrio thiophilus</name>
    <dbReference type="NCBI Taxonomy" id="139438"/>
    <lineage>
        <taxon>Bacteria</taxon>
        <taxon>Pseudomonadati</taxon>
        <taxon>Deferribacterota</taxon>
        <taxon>Deferribacteres</taxon>
        <taxon>Deferribacterales</taxon>
        <taxon>Geovibrionaceae</taxon>
        <taxon>Geovibrio</taxon>
    </lineage>
</organism>
<dbReference type="PANTHER" id="PTHR30411:SF0">
    <property type="entry name" value="CYS-TRNA(PRO)_CYS-TRNA(CYS) DEACYLASE YBAK"/>
    <property type="match status" value="1"/>
</dbReference>
<evidence type="ECO:0000256" key="2">
    <source>
        <dbReference type="ARBA" id="ARBA00022917"/>
    </source>
</evidence>
<dbReference type="RefSeq" id="WP_128466904.1">
    <property type="nucleotide sequence ID" value="NZ_CP035108.1"/>
</dbReference>
<dbReference type="Pfam" id="PF04073">
    <property type="entry name" value="tRNA_edit"/>
    <property type="match status" value="1"/>
</dbReference>
<dbReference type="OrthoDB" id="9809296at2"/>
<dbReference type="EMBL" id="CP035108">
    <property type="protein sequence ID" value="QAR33618.1"/>
    <property type="molecule type" value="Genomic_DNA"/>
</dbReference>
<evidence type="ECO:0000313" key="7">
    <source>
        <dbReference type="Proteomes" id="UP000287502"/>
    </source>
</evidence>
<feature type="domain" description="YbaK/aminoacyl-tRNA synthetase-associated" evidence="5">
    <location>
        <begin position="34"/>
        <end position="147"/>
    </location>
</feature>
<dbReference type="AlphaFoldDB" id="A0A410K016"/>
<dbReference type="GO" id="GO:0016829">
    <property type="term" value="F:lyase activity"/>
    <property type="evidence" value="ECO:0007669"/>
    <property type="project" value="UniProtKB-KW"/>
</dbReference>
<dbReference type="KEGG" id="gtl:EP073_09455"/>
<protein>
    <recommendedName>
        <fullName evidence="4">Cys-tRNA(Pro)/Cys-tRNA(Cys) deacylase</fullName>
        <ecNumber evidence="4">4.2.-.-</ecNumber>
    </recommendedName>
</protein>
<evidence type="ECO:0000259" key="5">
    <source>
        <dbReference type="Pfam" id="PF04073"/>
    </source>
</evidence>
<dbReference type="InterPro" id="IPR036754">
    <property type="entry name" value="YbaK/aa-tRNA-synt-asso_dom_sf"/>
</dbReference>
<dbReference type="SUPFAM" id="SSF55826">
    <property type="entry name" value="YbaK/ProRS associated domain"/>
    <property type="match status" value="1"/>
</dbReference>
<dbReference type="CDD" id="cd00002">
    <property type="entry name" value="YbaK_deacylase"/>
    <property type="match status" value="1"/>
</dbReference>
<dbReference type="GO" id="GO:0006412">
    <property type="term" value="P:translation"/>
    <property type="evidence" value="ECO:0007669"/>
    <property type="project" value="UniProtKB-KW"/>
</dbReference>
<proteinExistence type="inferred from homology"/>
<dbReference type="PANTHER" id="PTHR30411">
    <property type="entry name" value="CYTOPLASMIC PROTEIN"/>
    <property type="match status" value="1"/>
</dbReference>
<dbReference type="Proteomes" id="UP000287502">
    <property type="component" value="Chromosome"/>
</dbReference>
<sequence>MADLPVTPAIRVLRAAKVPFEGHLYKYVEKGGTAQSAKELGVEEHIVVKTIIVEDENKKPMIVLMHGDREISLKNLARFIGAKTLHPCDPNTANKHTGYMVGGTSPFGTKKQMPVYAEETIFELSKILINGGKRGFLVILDPKDMERVLKPVKVNVGIE</sequence>
<accession>A0A410K016</accession>
<evidence type="ECO:0000313" key="6">
    <source>
        <dbReference type="EMBL" id="QAR33618.1"/>
    </source>
</evidence>
<evidence type="ECO:0000256" key="3">
    <source>
        <dbReference type="ARBA" id="ARBA00023239"/>
    </source>
</evidence>